<dbReference type="PROSITE" id="PS50977">
    <property type="entry name" value="HTH_TETR_2"/>
    <property type="match status" value="1"/>
</dbReference>
<organism evidence="6 7">
    <name type="scientific">Thalassobaculum litoreum DSM 18839</name>
    <dbReference type="NCBI Taxonomy" id="1123362"/>
    <lineage>
        <taxon>Bacteria</taxon>
        <taxon>Pseudomonadati</taxon>
        <taxon>Pseudomonadota</taxon>
        <taxon>Alphaproteobacteria</taxon>
        <taxon>Rhodospirillales</taxon>
        <taxon>Thalassobaculaceae</taxon>
        <taxon>Thalassobaculum</taxon>
    </lineage>
</organism>
<dbReference type="Pfam" id="PF00440">
    <property type="entry name" value="TetR_N"/>
    <property type="match status" value="1"/>
</dbReference>
<gene>
    <name evidence="6" type="ORF">SAMN05660686_03325</name>
</gene>
<evidence type="ECO:0000256" key="2">
    <source>
        <dbReference type="ARBA" id="ARBA00023125"/>
    </source>
</evidence>
<dbReference type="Proteomes" id="UP000198615">
    <property type="component" value="Unassembled WGS sequence"/>
</dbReference>
<dbReference type="Pfam" id="PF16925">
    <property type="entry name" value="TetR_C_13"/>
    <property type="match status" value="1"/>
</dbReference>
<dbReference type="SUPFAM" id="SSF48498">
    <property type="entry name" value="Tetracyclin repressor-like, C-terminal domain"/>
    <property type="match status" value="1"/>
</dbReference>
<dbReference type="PANTHER" id="PTHR47506:SF1">
    <property type="entry name" value="HTH-TYPE TRANSCRIPTIONAL REGULATOR YJDC"/>
    <property type="match status" value="1"/>
</dbReference>
<feature type="domain" description="HTH tetR-type" evidence="5">
    <location>
        <begin position="6"/>
        <end position="66"/>
    </location>
</feature>
<dbReference type="GO" id="GO:0003677">
    <property type="term" value="F:DNA binding"/>
    <property type="evidence" value="ECO:0007669"/>
    <property type="project" value="UniProtKB-UniRule"/>
</dbReference>
<dbReference type="EMBL" id="FNBW01000010">
    <property type="protein sequence ID" value="SDG09180.1"/>
    <property type="molecule type" value="Genomic_DNA"/>
</dbReference>
<evidence type="ECO:0000313" key="7">
    <source>
        <dbReference type="Proteomes" id="UP000198615"/>
    </source>
</evidence>
<dbReference type="Gene3D" id="1.10.357.10">
    <property type="entry name" value="Tetracycline Repressor, domain 2"/>
    <property type="match status" value="1"/>
</dbReference>
<feature type="DNA-binding region" description="H-T-H motif" evidence="4">
    <location>
        <begin position="29"/>
        <end position="48"/>
    </location>
</feature>
<sequence length="197" mass="21877">MSRPRTFCEVTALDRALEVFWRSGYEGASISALTEAMGINRPSLYATYGNKEELFQKALARYVDLKNEFFDQALAEPTAREMVAKLLYEGAAILTDPEHPVGCLSVQGALACTTDTERVHDELAKLRATYEARLRQRFEEECRDGRLPPGTDPEVLARFVTTVSHGMSVQASGGATCEQLREVAKMAMRAWPVPDQA</sequence>
<evidence type="ECO:0000256" key="4">
    <source>
        <dbReference type="PROSITE-ProRule" id="PRU00335"/>
    </source>
</evidence>
<dbReference type="PANTHER" id="PTHR47506">
    <property type="entry name" value="TRANSCRIPTIONAL REGULATORY PROTEIN"/>
    <property type="match status" value="1"/>
</dbReference>
<evidence type="ECO:0000313" key="6">
    <source>
        <dbReference type="EMBL" id="SDG09180.1"/>
    </source>
</evidence>
<dbReference type="InterPro" id="IPR001647">
    <property type="entry name" value="HTH_TetR"/>
</dbReference>
<comment type="caution">
    <text evidence="6">The sequence shown here is derived from an EMBL/GenBank/DDBJ whole genome shotgun (WGS) entry which is preliminary data.</text>
</comment>
<dbReference type="PRINTS" id="PR00455">
    <property type="entry name" value="HTHTETR"/>
</dbReference>
<dbReference type="AlphaFoldDB" id="A0A8G2BL07"/>
<evidence type="ECO:0000256" key="1">
    <source>
        <dbReference type="ARBA" id="ARBA00023015"/>
    </source>
</evidence>
<keyword evidence="2 4" id="KW-0238">DNA-binding</keyword>
<dbReference type="InterPro" id="IPR011075">
    <property type="entry name" value="TetR_C"/>
</dbReference>
<name>A0A8G2BL07_9PROT</name>
<keyword evidence="7" id="KW-1185">Reference proteome</keyword>
<proteinExistence type="predicted"/>
<dbReference type="Gene3D" id="1.10.10.60">
    <property type="entry name" value="Homeodomain-like"/>
    <property type="match status" value="1"/>
</dbReference>
<reference evidence="6 7" key="1">
    <citation type="submission" date="2016-10" db="EMBL/GenBank/DDBJ databases">
        <authorList>
            <person name="Varghese N."/>
            <person name="Submissions S."/>
        </authorList>
    </citation>
    <scope>NUCLEOTIDE SEQUENCE [LARGE SCALE GENOMIC DNA]</scope>
    <source>
        <strain evidence="6 7">DSM 18839</strain>
    </source>
</reference>
<dbReference type="OrthoDB" id="9795242at2"/>
<dbReference type="SUPFAM" id="SSF46689">
    <property type="entry name" value="Homeodomain-like"/>
    <property type="match status" value="1"/>
</dbReference>
<evidence type="ECO:0000256" key="3">
    <source>
        <dbReference type="ARBA" id="ARBA00023163"/>
    </source>
</evidence>
<dbReference type="InterPro" id="IPR009057">
    <property type="entry name" value="Homeodomain-like_sf"/>
</dbReference>
<keyword evidence="3" id="KW-0804">Transcription</keyword>
<dbReference type="InterPro" id="IPR036271">
    <property type="entry name" value="Tet_transcr_reg_TetR-rel_C_sf"/>
</dbReference>
<protein>
    <submittedName>
        <fullName evidence="6">Transcriptional regulator, TetR family</fullName>
    </submittedName>
</protein>
<accession>A0A8G2BL07</accession>
<keyword evidence="1" id="KW-0805">Transcription regulation</keyword>
<dbReference type="RefSeq" id="WP_038015649.1">
    <property type="nucleotide sequence ID" value="NZ_FNBW01000010.1"/>
</dbReference>
<evidence type="ECO:0000259" key="5">
    <source>
        <dbReference type="PROSITE" id="PS50977"/>
    </source>
</evidence>